<evidence type="ECO:0000313" key="2">
    <source>
        <dbReference type="Proteomes" id="UP000042527"/>
    </source>
</evidence>
<proteinExistence type="predicted"/>
<sequence length="43" mass="4751">MEKVCAFKTSFLRGTMGVRARSEFAVRGKMNPASFKALQTALL</sequence>
<dbReference type="Proteomes" id="UP000042527">
    <property type="component" value="Unassembled WGS sequence"/>
</dbReference>
<dbReference type="EMBL" id="CDNC01000045">
    <property type="protein sequence ID" value="CEM62823.1"/>
    <property type="molecule type" value="Genomic_DNA"/>
</dbReference>
<keyword evidence="2" id="KW-1185">Reference proteome</keyword>
<protein>
    <submittedName>
        <fullName evidence="1">Uncharacterized protein</fullName>
    </submittedName>
</protein>
<gene>
    <name evidence="1" type="ORF">TPHV1_50083</name>
</gene>
<organism evidence="1 2">
    <name type="scientific">Treponema phagedenis</name>
    <dbReference type="NCBI Taxonomy" id="162"/>
    <lineage>
        <taxon>Bacteria</taxon>
        <taxon>Pseudomonadati</taxon>
        <taxon>Spirochaetota</taxon>
        <taxon>Spirochaetia</taxon>
        <taxon>Spirochaetales</taxon>
        <taxon>Treponemataceae</taxon>
        <taxon>Treponema</taxon>
    </lineage>
</organism>
<reference evidence="2" key="1">
    <citation type="submission" date="2015-01" db="EMBL/GenBank/DDBJ databases">
        <authorList>
            <person name="Manzoor Shahid"/>
            <person name="Zubair Saima"/>
        </authorList>
    </citation>
    <scope>NUCLEOTIDE SEQUENCE [LARGE SCALE GENOMIC DNA]</scope>
    <source>
        <strain evidence="2">V1</strain>
    </source>
</reference>
<name>A0A0B7GWD3_TREPH</name>
<dbReference type="AlphaFoldDB" id="A0A0B7GWD3"/>
<accession>A0A0B7GWD3</accession>
<evidence type="ECO:0000313" key="1">
    <source>
        <dbReference type="EMBL" id="CEM62823.1"/>
    </source>
</evidence>